<gene>
    <name evidence="2" type="ORF">CSOJ01_14132</name>
</gene>
<accession>A0A8H6MK75</accession>
<keyword evidence="3" id="KW-1185">Reference proteome</keyword>
<dbReference type="Proteomes" id="UP000652219">
    <property type="component" value="Unassembled WGS sequence"/>
</dbReference>
<reference evidence="2 3" key="1">
    <citation type="journal article" date="2020" name="Phytopathology">
        <title>Genome Sequence Resources of Colletotrichum truncatum, C. plurivorum, C. musicola, and C. sojae: Four Species Pathogenic to Soybean (Glycine max).</title>
        <authorList>
            <person name="Rogerio F."/>
            <person name="Boufleur T.R."/>
            <person name="Ciampi-Guillardi M."/>
            <person name="Sukno S.A."/>
            <person name="Thon M.R."/>
            <person name="Massola Junior N.S."/>
            <person name="Baroncelli R."/>
        </authorList>
    </citation>
    <scope>NUCLEOTIDE SEQUENCE [LARGE SCALE GENOMIC DNA]</scope>
    <source>
        <strain evidence="2 3">LFN0009</strain>
    </source>
</reference>
<protein>
    <submittedName>
        <fullName evidence="2">Uncharacterized protein</fullName>
    </submittedName>
</protein>
<evidence type="ECO:0000313" key="3">
    <source>
        <dbReference type="Proteomes" id="UP000652219"/>
    </source>
</evidence>
<dbReference type="EMBL" id="WIGN01000453">
    <property type="protein sequence ID" value="KAF6792635.1"/>
    <property type="molecule type" value="Genomic_DNA"/>
</dbReference>
<organism evidence="2 3">
    <name type="scientific">Colletotrichum sojae</name>
    <dbReference type="NCBI Taxonomy" id="2175907"/>
    <lineage>
        <taxon>Eukaryota</taxon>
        <taxon>Fungi</taxon>
        <taxon>Dikarya</taxon>
        <taxon>Ascomycota</taxon>
        <taxon>Pezizomycotina</taxon>
        <taxon>Sordariomycetes</taxon>
        <taxon>Hypocreomycetidae</taxon>
        <taxon>Glomerellales</taxon>
        <taxon>Glomerellaceae</taxon>
        <taxon>Colletotrichum</taxon>
        <taxon>Colletotrichum orchidearum species complex</taxon>
    </lineage>
</organism>
<feature type="region of interest" description="Disordered" evidence="1">
    <location>
        <begin position="1"/>
        <end position="26"/>
    </location>
</feature>
<feature type="compositionally biased region" description="Basic and acidic residues" evidence="1">
    <location>
        <begin position="1"/>
        <end position="10"/>
    </location>
</feature>
<evidence type="ECO:0000256" key="1">
    <source>
        <dbReference type="SAM" id="MobiDB-lite"/>
    </source>
</evidence>
<dbReference type="AlphaFoldDB" id="A0A8H6MK75"/>
<name>A0A8H6MK75_9PEZI</name>
<sequence length="201" mass="22391">MAYHLEEVTRLARSSPPATQPAAQGELLDMKRTAPDMDIPIIETLDCYKGSQQWTIADPNHRACKLGEPCPITREEFCARTMWLAKMNHAYERCGPHAQSPGHVLCRDVSPEERELYPECGDCGVLVEARILVLMHLRMLAEIENLGEEDVQGLRDAVEGYSMAYRIVLARHVQGLQEGLPVLDCGHGASILQPTQSEQVS</sequence>
<comment type="caution">
    <text evidence="2">The sequence shown here is derived from an EMBL/GenBank/DDBJ whole genome shotgun (WGS) entry which is preliminary data.</text>
</comment>
<evidence type="ECO:0000313" key="2">
    <source>
        <dbReference type="EMBL" id="KAF6792635.1"/>
    </source>
</evidence>
<proteinExistence type="predicted"/>